<gene>
    <name evidence="2" type="ORF">COV30_00400</name>
</gene>
<comment type="caution">
    <text evidence="2">The sequence shown here is derived from an EMBL/GenBank/DDBJ whole genome shotgun (WGS) entry which is preliminary data.</text>
</comment>
<dbReference type="EMBL" id="PCXP01000004">
    <property type="protein sequence ID" value="PIR42069.1"/>
    <property type="molecule type" value="Genomic_DNA"/>
</dbReference>
<accession>A0A2H0R6B7</accession>
<protein>
    <submittedName>
        <fullName evidence="2">Uncharacterized protein</fullName>
    </submittedName>
</protein>
<evidence type="ECO:0000313" key="3">
    <source>
        <dbReference type="Proteomes" id="UP000230208"/>
    </source>
</evidence>
<sequence length="83" mass="10037">MVRRIKNFLKLLFVFIGVWVAALIPLWFFLVARFFLNPFGYWENLVLTMAFLYFLGLLQLVLFLIAAWITYCLWSDFFFLRAK</sequence>
<feature type="transmembrane region" description="Helical" evidence="1">
    <location>
        <begin position="50"/>
        <end position="74"/>
    </location>
</feature>
<name>A0A2H0R6B7_9BACT</name>
<dbReference type="AlphaFoldDB" id="A0A2H0R6B7"/>
<feature type="transmembrane region" description="Helical" evidence="1">
    <location>
        <begin position="12"/>
        <end position="30"/>
    </location>
</feature>
<dbReference type="Proteomes" id="UP000230208">
    <property type="component" value="Unassembled WGS sequence"/>
</dbReference>
<proteinExistence type="predicted"/>
<reference evidence="2 3" key="1">
    <citation type="submission" date="2017-09" db="EMBL/GenBank/DDBJ databases">
        <title>Depth-based differentiation of microbial function through sediment-hosted aquifers and enrichment of novel symbionts in the deep terrestrial subsurface.</title>
        <authorList>
            <person name="Probst A.J."/>
            <person name="Ladd B."/>
            <person name="Jarett J.K."/>
            <person name="Geller-Mcgrath D.E."/>
            <person name="Sieber C.M."/>
            <person name="Emerson J.B."/>
            <person name="Anantharaman K."/>
            <person name="Thomas B.C."/>
            <person name="Malmstrom R."/>
            <person name="Stieglmeier M."/>
            <person name="Klingl A."/>
            <person name="Woyke T."/>
            <person name="Ryan C.M."/>
            <person name="Banfield J.F."/>
        </authorList>
    </citation>
    <scope>NUCLEOTIDE SEQUENCE [LARGE SCALE GENOMIC DNA]</scope>
    <source>
        <strain evidence="2">CG10_big_fil_rev_8_21_14_0_10_37_15</strain>
    </source>
</reference>
<evidence type="ECO:0000256" key="1">
    <source>
        <dbReference type="SAM" id="Phobius"/>
    </source>
</evidence>
<organism evidence="2 3">
    <name type="scientific">Candidatus Yanofskybacteria bacterium CG10_big_fil_rev_8_21_14_0_10_37_15</name>
    <dbReference type="NCBI Taxonomy" id="1975097"/>
    <lineage>
        <taxon>Bacteria</taxon>
        <taxon>Candidatus Yanofskyibacteriota</taxon>
    </lineage>
</organism>
<keyword evidence="1" id="KW-0812">Transmembrane</keyword>
<keyword evidence="1" id="KW-1133">Transmembrane helix</keyword>
<keyword evidence="1" id="KW-0472">Membrane</keyword>
<evidence type="ECO:0000313" key="2">
    <source>
        <dbReference type="EMBL" id="PIR42069.1"/>
    </source>
</evidence>